<dbReference type="Proteomes" id="UP001141806">
    <property type="component" value="Unassembled WGS sequence"/>
</dbReference>
<feature type="compositionally biased region" description="Basic and acidic residues" evidence="6">
    <location>
        <begin position="383"/>
        <end position="395"/>
    </location>
</feature>
<proteinExistence type="inferred from homology"/>
<feature type="transmembrane region" description="Helical" evidence="7">
    <location>
        <begin position="235"/>
        <end position="252"/>
    </location>
</feature>
<evidence type="ECO:0000256" key="1">
    <source>
        <dbReference type="ARBA" id="ARBA00004370"/>
    </source>
</evidence>
<dbReference type="EMBL" id="JAMYWD010000011">
    <property type="protein sequence ID" value="KAJ4957294.1"/>
    <property type="molecule type" value="Genomic_DNA"/>
</dbReference>
<evidence type="ECO:0000256" key="5">
    <source>
        <dbReference type="ARBA" id="ARBA00023136"/>
    </source>
</evidence>
<comment type="caution">
    <text evidence="8">The sequence shown here is derived from an EMBL/GenBank/DDBJ whole genome shotgun (WGS) entry which is preliminary data.</text>
</comment>
<evidence type="ECO:0000256" key="4">
    <source>
        <dbReference type="ARBA" id="ARBA00022989"/>
    </source>
</evidence>
<keyword evidence="5 7" id="KW-0472">Membrane</keyword>
<protein>
    <submittedName>
        <fullName evidence="8">Uncharacterized protein</fullName>
    </submittedName>
</protein>
<evidence type="ECO:0000256" key="3">
    <source>
        <dbReference type="ARBA" id="ARBA00022692"/>
    </source>
</evidence>
<comment type="similarity">
    <text evidence="2">Belongs to the UPF0496 family.</text>
</comment>
<evidence type="ECO:0000313" key="9">
    <source>
        <dbReference type="Proteomes" id="UP001141806"/>
    </source>
</evidence>
<gene>
    <name evidence="8" type="ORF">NE237_014077</name>
</gene>
<evidence type="ECO:0000256" key="2">
    <source>
        <dbReference type="ARBA" id="ARBA00009074"/>
    </source>
</evidence>
<evidence type="ECO:0000313" key="8">
    <source>
        <dbReference type="EMBL" id="KAJ4957294.1"/>
    </source>
</evidence>
<comment type="subcellular location">
    <subcellularLocation>
        <location evidence="1">Membrane</location>
    </subcellularLocation>
</comment>
<dbReference type="AlphaFoldDB" id="A0A9Q0H537"/>
<dbReference type="OrthoDB" id="776561at2759"/>
<dbReference type="InterPro" id="IPR007749">
    <property type="entry name" value="DUF677"/>
</dbReference>
<keyword evidence="3 7" id="KW-0812">Transmembrane</keyword>
<dbReference type="PANTHER" id="PTHR31113:SF20">
    <property type="entry name" value="UPF0496 PROTEIN 2-RELATED"/>
    <property type="match status" value="1"/>
</dbReference>
<keyword evidence="4 7" id="KW-1133">Transmembrane helix</keyword>
<feature type="region of interest" description="Disordered" evidence="6">
    <location>
        <begin position="375"/>
        <end position="396"/>
    </location>
</feature>
<dbReference type="GO" id="GO:0016020">
    <property type="term" value="C:membrane"/>
    <property type="evidence" value="ECO:0007669"/>
    <property type="project" value="UniProtKB-SubCell"/>
</dbReference>
<evidence type="ECO:0000256" key="7">
    <source>
        <dbReference type="SAM" id="Phobius"/>
    </source>
</evidence>
<name>A0A9Q0H537_9MAGN</name>
<accession>A0A9Q0H537</accession>
<sequence>MSPRFKSSLTCTGGSSSEQYRNNVPSKLNVNEEYKEAFRTKSYIEIWGKVQSQLRRTTKERLSLSPFASYADLSDYLLEPRQEILIDMIDNSNVHLHQLLVDYFECSLEASKICGLLLHSIDQTRFDYQRIHRIINPTKKVSDFSSYTDDQNRVIFRELNSFSKLDNPLCCSSPLQFHLIHDRYELMLDQLLLAHKKIVRRAKFILLFKKAAGFSLGIACGALAVAVVYLMVHSIVGLAASPVVFTGCYATLKKKIKSAQMAFNSSRLARLGAQLDAAAKGVFILNRDLDTMSRLVMKLHDEIEHSKTIAKLCVKNRKRQMLIEVLKEFKSNESCFLEQLGELEDHVCLCFLTINRARRLVIQEIMVQPLNRMEQSNNSNLNRDGDGEAYDHDDNGLSLQISSP</sequence>
<keyword evidence="9" id="KW-1185">Reference proteome</keyword>
<feature type="transmembrane region" description="Helical" evidence="7">
    <location>
        <begin position="206"/>
        <end position="229"/>
    </location>
</feature>
<organism evidence="8 9">
    <name type="scientific">Protea cynaroides</name>
    <dbReference type="NCBI Taxonomy" id="273540"/>
    <lineage>
        <taxon>Eukaryota</taxon>
        <taxon>Viridiplantae</taxon>
        <taxon>Streptophyta</taxon>
        <taxon>Embryophyta</taxon>
        <taxon>Tracheophyta</taxon>
        <taxon>Spermatophyta</taxon>
        <taxon>Magnoliopsida</taxon>
        <taxon>Proteales</taxon>
        <taxon>Proteaceae</taxon>
        <taxon>Protea</taxon>
    </lineage>
</organism>
<dbReference type="PANTHER" id="PTHR31113">
    <property type="entry name" value="UPF0496 PROTEIN 3-RELATED"/>
    <property type="match status" value="1"/>
</dbReference>
<evidence type="ECO:0000256" key="6">
    <source>
        <dbReference type="SAM" id="MobiDB-lite"/>
    </source>
</evidence>
<reference evidence="8" key="1">
    <citation type="journal article" date="2023" name="Plant J.">
        <title>The genome of the king protea, Protea cynaroides.</title>
        <authorList>
            <person name="Chang J."/>
            <person name="Duong T.A."/>
            <person name="Schoeman C."/>
            <person name="Ma X."/>
            <person name="Roodt D."/>
            <person name="Barker N."/>
            <person name="Li Z."/>
            <person name="Van de Peer Y."/>
            <person name="Mizrachi E."/>
        </authorList>
    </citation>
    <scope>NUCLEOTIDE SEQUENCE</scope>
    <source>
        <tissue evidence="8">Young leaves</tissue>
    </source>
</reference>
<dbReference type="Pfam" id="PF05055">
    <property type="entry name" value="DUF677"/>
    <property type="match status" value="1"/>
</dbReference>